<protein>
    <recommendedName>
        <fullName evidence="5">Lipoprotein</fullName>
    </recommendedName>
</protein>
<accession>A0A1X7DXD3</accession>
<evidence type="ECO:0000256" key="2">
    <source>
        <dbReference type="SAM" id="SignalP"/>
    </source>
</evidence>
<proteinExistence type="predicted"/>
<gene>
    <name evidence="3" type="ORF">SAMN06295900_104205</name>
</gene>
<dbReference type="EMBL" id="FXAH01000004">
    <property type="protein sequence ID" value="SMF23538.1"/>
    <property type="molecule type" value="Genomic_DNA"/>
</dbReference>
<keyword evidence="2" id="KW-0732">Signal</keyword>
<feature type="region of interest" description="Disordered" evidence="1">
    <location>
        <begin position="418"/>
        <end position="449"/>
    </location>
</feature>
<evidence type="ECO:0000313" key="4">
    <source>
        <dbReference type="Proteomes" id="UP000192911"/>
    </source>
</evidence>
<feature type="chain" id="PRO_5010859852" description="Lipoprotein" evidence="2">
    <location>
        <begin position="42"/>
        <end position="768"/>
    </location>
</feature>
<reference evidence="4" key="1">
    <citation type="submission" date="2017-04" db="EMBL/GenBank/DDBJ databases">
        <authorList>
            <person name="Varghese N."/>
            <person name="Submissions S."/>
        </authorList>
    </citation>
    <scope>NUCLEOTIDE SEQUENCE [LARGE SCALE GENOMIC DNA]</scope>
    <source>
        <strain evidence="4">Ballard 720</strain>
    </source>
</reference>
<name>A0A1X7DXD3_TRICW</name>
<organism evidence="3 4">
    <name type="scientific">Trinickia caryophylli</name>
    <name type="common">Paraburkholderia caryophylli</name>
    <dbReference type="NCBI Taxonomy" id="28094"/>
    <lineage>
        <taxon>Bacteria</taxon>
        <taxon>Pseudomonadati</taxon>
        <taxon>Pseudomonadota</taxon>
        <taxon>Betaproteobacteria</taxon>
        <taxon>Burkholderiales</taxon>
        <taxon>Burkholderiaceae</taxon>
        <taxon>Trinickia</taxon>
    </lineage>
</organism>
<keyword evidence="4" id="KW-1185">Reference proteome</keyword>
<feature type="compositionally biased region" description="Low complexity" evidence="1">
    <location>
        <begin position="418"/>
        <end position="435"/>
    </location>
</feature>
<evidence type="ECO:0000256" key="1">
    <source>
        <dbReference type="SAM" id="MobiDB-lite"/>
    </source>
</evidence>
<dbReference type="Proteomes" id="UP000192911">
    <property type="component" value="Unassembled WGS sequence"/>
</dbReference>
<dbReference type="AlphaFoldDB" id="A0A1X7DXD3"/>
<evidence type="ECO:0008006" key="5">
    <source>
        <dbReference type="Google" id="ProtNLM"/>
    </source>
</evidence>
<feature type="signal peptide" evidence="2">
    <location>
        <begin position="1"/>
        <end position="41"/>
    </location>
</feature>
<sequence>MLGRYQGPSRPAARVRHASARRWAGAAAAALVAVLAGCSAAADMPAAPGAHLPRLEADKARALEIERAIAMRLPSAGGMTLARTRPFTLRDSGIDATLLFARDVDFRVTGELGFEIRTMAATLAPAHDGVPIVFDDPASVTIRVHRGEVVLDAARLTAVFDRYLFGYRGSPLRRLRVTPQAGTLRISGEMWRGAWVPIELMGTLATDRSRGPDTLIFHATHVSVAGVAADALMRAAHVRMADLLTIRTPLAQLAGDDVVMRASLLMPPPALDMTVAAVNVTSAGVALALDDGTLQGIDWPSHMPARGMLLVGGDVKFMRSMPMNIDLALVPLEPFMADEPFRFDLYRYREQLAAGFMTFDERGALTVHVPSAAALAGANERTSLQGSARAQFNDALLRRQQRALAAARAQWRASTAEVPAAAASSTKEQAQAAEPADARAERGPTGGPTRVHIENVDYFVAGRIGFHVRTLDAQMVPKRAGEPVDLDDPNQYDVRILAGEVIEPWPAMTALFNEYLLDYAPRSLNGIELVAHEGQLQVNGGVKLWNRFPGVWMPLALSGGIEVLDGRHIAYTPTRVEVLGVPQAGLLRALGVQLSSLTPFDRKGARLDGNRLVFDQYTVFPPPALMGELERASVTDEGLVLKFRRQPSVALSHPPAGAGPSYVWIEGGDVKMFDSLVVNARALIRDTSSPTLRFDLYGYRRDVSRGAVRMALDGTLDVSLAQRADASPPDWAPMGAAHGAAAVSIRAGAAEAAWRRGPAARRTTGDTR</sequence>
<evidence type="ECO:0000313" key="3">
    <source>
        <dbReference type="EMBL" id="SMF23538.1"/>
    </source>
</evidence>